<dbReference type="Proteomes" id="UP000003653">
    <property type="component" value="Unassembled WGS sequence"/>
</dbReference>
<proteinExistence type="predicted"/>
<comment type="caution">
    <text evidence="1">The sequence shown here is derived from an EMBL/GenBank/DDBJ whole genome shotgun (WGS) entry which is preliminary data.</text>
</comment>
<dbReference type="EMBL" id="ADNV01000331">
    <property type="protein sequence ID" value="EFG75255.1"/>
    <property type="molecule type" value="Genomic_DNA"/>
</dbReference>
<name>D5PF74_9MYCO</name>
<keyword evidence="2" id="KW-1185">Reference proteome</keyword>
<evidence type="ECO:0000313" key="2">
    <source>
        <dbReference type="Proteomes" id="UP000003653"/>
    </source>
</evidence>
<sequence length="59" mass="6283">MLYSLFSGTGISGVLVKVAGPRLILRGCEIHEPGEQPAKADGEIVIHEANVDYFQIVGS</sequence>
<evidence type="ECO:0000313" key="1">
    <source>
        <dbReference type="EMBL" id="EFG75255.1"/>
    </source>
</evidence>
<dbReference type="HOGENOM" id="CLU_2955659_0_0_11"/>
<accession>D5PF74</accession>
<dbReference type="AlphaFoldDB" id="D5PF74"/>
<reference evidence="1 2" key="1">
    <citation type="submission" date="2010-04" db="EMBL/GenBank/DDBJ databases">
        <authorList>
            <person name="Muzny D."/>
            <person name="Qin X."/>
            <person name="Deng J."/>
            <person name="Jiang H."/>
            <person name="Liu Y."/>
            <person name="Qu J."/>
            <person name="Song X.-Z."/>
            <person name="Zhang L."/>
            <person name="Thornton R."/>
            <person name="Coyle M."/>
            <person name="Francisco L."/>
            <person name="Jackson L."/>
            <person name="Javaid M."/>
            <person name="Korchina V."/>
            <person name="Kovar C."/>
            <person name="Mata R."/>
            <person name="Mathew T."/>
            <person name="Ngo R."/>
            <person name="Nguyen L."/>
            <person name="Nguyen N."/>
            <person name="Okwuonu G."/>
            <person name="Ongeri F."/>
            <person name="Pham C."/>
            <person name="Simmons D."/>
            <person name="Wilczek-Boney K."/>
            <person name="Hale W."/>
            <person name="Jakkamsetti A."/>
            <person name="Pham P."/>
            <person name="Ruth R."/>
            <person name="San Lucas F."/>
            <person name="Warren J."/>
            <person name="Zhang J."/>
            <person name="Zhao Z."/>
            <person name="Zhou C."/>
            <person name="Zhu D."/>
            <person name="Lee S."/>
            <person name="Bess C."/>
            <person name="Blankenburg K."/>
            <person name="Forbes L."/>
            <person name="Fu Q."/>
            <person name="Gubbala S."/>
            <person name="Hirani K."/>
            <person name="Jayaseelan J.C."/>
            <person name="Lara F."/>
            <person name="Munidasa M."/>
            <person name="Palculict T."/>
            <person name="Patil S."/>
            <person name="Pu L.-L."/>
            <person name="Saada N."/>
            <person name="Tang L."/>
            <person name="Weissenberger G."/>
            <person name="Zhu Y."/>
            <person name="Hemphill L."/>
            <person name="Shang Y."/>
            <person name="Youmans B."/>
            <person name="Ayvaz T."/>
            <person name="Ross M."/>
            <person name="Santibanez J."/>
            <person name="Aqrawi P."/>
            <person name="Gross S."/>
            <person name="Joshi V."/>
            <person name="Fowler G."/>
            <person name="Nazareth L."/>
            <person name="Reid J."/>
            <person name="Worley K."/>
            <person name="Petrosino J."/>
            <person name="Highlander S."/>
            <person name="Gibbs R."/>
        </authorList>
    </citation>
    <scope>NUCLEOTIDE SEQUENCE [LARGE SCALE GENOMIC DNA]</scope>
    <source>
        <strain evidence="1 2">ATCC BAA-614</strain>
    </source>
</reference>
<protein>
    <submittedName>
        <fullName evidence="1">Uncharacterized protein</fullName>
    </submittedName>
</protein>
<organism evidence="1 2">
    <name type="scientific">Mycobacterium parascrofulaceum ATCC BAA-614</name>
    <dbReference type="NCBI Taxonomy" id="525368"/>
    <lineage>
        <taxon>Bacteria</taxon>
        <taxon>Bacillati</taxon>
        <taxon>Actinomycetota</taxon>
        <taxon>Actinomycetes</taxon>
        <taxon>Mycobacteriales</taxon>
        <taxon>Mycobacteriaceae</taxon>
        <taxon>Mycobacterium</taxon>
        <taxon>Mycobacterium simiae complex</taxon>
    </lineage>
</organism>
<gene>
    <name evidence="1" type="ORF">HMPREF0591_4818</name>
</gene>